<organism evidence="2 3">
    <name type="scientific">Duncaniella freteri</name>
    <dbReference type="NCBI Taxonomy" id="2530391"/>
    <lineage>
        <taxon>Bacteria</taxon>
        <taxon>Pseudomonadati</taxon>
        <taxon>Bacteroidota</taxon>
        <taxon>Bacteroidia</taxon>
        <taxon>Bacteroidales</taxon>
        <taxon>Muribaculaceae</taxon>
        <taxon>Duncaniella</taxon>
    </lineage>
</organism>
<keyword evidence="2" id="KW-0418">Kinase</keyword>
<dbReference type="Pfam" id="PF01633">
    <property type="entry name" value="Choline_kinase"/>
    <property type="match status" value="1"/>
</dbReference>
<dbReference type="CDD" id="cd05151">
    <property type="entry name" value="ChoK-like"/>
    <property type="match status" value="1"/>
</dbReference>
<sequence length="539" mass="62159">MKTAVILAARKEKDCDTPYPLMPFADGICLMDRSLSILRENGYDDIIIVAGFRHNLFDKYASDDVRIIVNRDYEFTASMGSLTLCKDLVKDDFLLVESDTFFESTVVKRLSELNGGNCIAMTEESGSGDECFVETKNGFVTKITKDRHRVRNFEGEMMGVTRISYDTFTWLIHAWENSTNPYLNYEYLLMDVTEALDRPYIKFKNVIWGDVDCKEDFKRLSNGLYRALCRKENPFDEENLRHHLQTIFPGKDVNVAQIEQIGGMSNKNFKITFEGKSYVLRVPGNGSDGMVERTNEEFNATAACELGVNPPIRYFNPSNGIKLADFVENAETLNAATIQRHDNMRKIAKIYQCIHNSHIRLRNEFNIFHEIEKYDRLMECAGATMYAGWEDVRPQVMALENHLNKIGVDLKPCHNDALYENFIKASDGTIYLIDWEYSGMNDSMADFAALFIEAGFEKENEDYILDKYFEGNIPDNAREKILCYQILWDYLWAQWTVIKEAKGDDFGTYGQDRFNRAISNLNTLHSNYRNQDGDSRKKN</sequence>
<keyword evidence="3" id="KW-1185">Reference proteome</keyword>
<dbReference type="InterPro" id="IPR025877">
    <property type="entry name" value="MobA-like_NTP_Trfase"/>
</dbReference>
<dbReference type="SUPFAM" id="SSF53448">
    <property type="entry name" value="Nucleotide-diphospho-sugar transferases"/>
    <property type="match status" value="1"/>
</dbReference>
<evidence type="ECO:0000313" key="2">
    <source>
        <dbReference type="EMBL" id="TGG39287.1"/>
    </source>
</evidence>
<dbReference type="Gene3D" id="3.90.1200.10">
    <property type="match status" value="1"/>
</dbReference>
<dbReference type="Gene3D" id="3.30.200.20">
    <property type="entry name" value="Phosphorylase Kinase, domain 1"/>
    <property type="match status" value="1"/>
</dbReference>
<accession>A0A4Z0V4L6</accession>
<dbReference type="Gene3D" id="3.90.550.10">
    <property type="entry name" value="Spore Coat Polysaccharide Biosynthesis Protein SpsA, Chain A"/>
    <property type="match status" value="1"/>
</dbReference>
<dbReference type="Pfam" id="PF12804">
    <property type="entry name" value="NTP_transf_3"/>
    <property type="match status" value="1"/>
</dbReference>
<dbReference type="RefSeq" id="WP_135469684.1">
    <property type="nucleotide sequence ID" value="NZ_SJSA01000001.1"/>
</dbReference>
<dbReference type="EMBL" id="SJSA01000001">
    <property type="protein sequence ID" value="TGG39287.1"/>
    <property type="molecule type" value="Genomic_DNA"/>
</dbReference>
<evidence type="ECO:0000259" key="1">
    <source>
        <dbReference type="Pfam" id="PF12804"/>
    </source>
</evidence>
<evidence type="ECO:0000313" key="3">
    <source>
        <dbReference type="Proteomes" id="UP000297635"/>
    </source>
</evidence>
<reference evidence="2 3" key="1">
    <citation type="submission" date="2019-02" db="EMBL/GenBank/DDBJ databases">
        <title>Isolation and identification of novel species under the genus Muribaculum.</title>
        <authorList>
            <person name="Miyake S."/>
            <person name="Ding Y."/>
            <person name="Low A."/>
            <person name="Soh M."/>
            <person name="Seedorf H."/>
        </authorList>
    </citation>
    <scope>NUCLEOTIDE SEQUENCE [LARGE SCALE GENOMIC DNA]</scope>
    <source>
        <strain evidence="2 3">TLL-A3</strain>
    </source>
</reference>
<feature type="domain" description="MobA-like NTP transferase" evidence="1">
    <location>
        <begin position="4"/>
        <end position="126"/>
    </location>
</feature>
<dbReference type="SUPFAM" id="SSF56112">
    <property type="entry name" value="Protein kinase-like (PK-like)"/>
    <property type="match status" value="1"/>
</dbReference>
<dbReference type="GO" id="GO:0004305">
    <property type="term" value="F:ethanolamine kinase activity"/>
    <property type="evidence" value="ECO:0007669"/>
    <property type="project" value="TreeGrafter"/>
</dbReference>
<comment type="caution">
    <text evidence="2">The sequence shown here is derived from an EMBL/GenBank/DDBJ whole genome shotgun (WGS) entry which is preliminary data.</text>
</comment>
<dbReference type="InterPro" id="IPR011009">
    <property type="entry name" value="Kinase-like_dom_sf"/>
</dbReference>
<dbReference type="GO" id="GO:0006646">
    <property type="term" value="P:phosphatidylethanolamine biosynthetic process"/>
    <property type="evidence" value="ECO:0007669"/>
    <property type="project" value="TreeGrafter"/>
</dbReference>
<protein>
    <submittedName>
        <fullName evidence="2">Choline kinase</fullName>
    </submittedName>
</protein>
<dbReference type="PANTHER" id="PTHR22603">
    <property type="entry name" value="CHOLINE/ETHANOALAMINE KINASE"/>
    <property type="match status" value="1"/>
</dbReference>
<name>A0A4Z0V4L6_9BACT</name>
<dbReference type="GeneID" id="82148271"/>
<dbReference type="GO" id="GO:0016779">
    <property type="term" value="F:nucleotidyltransferase activity"/>
    <property type="evidence" value="ECO:0007669"/>
    <property type="project" value="UniProtKB-ARBA"/>
</dbReference>
<proteinExistence type="predicted"/>
<dbReference type="Proteomes" id="UP000297635">
    <property type="component" value="Unassembled WGS sequence"/>
</dbReference>
<dbReference type="GO" id="GO:0005737">
    <property type="term" value="C:cytoplasm"/>
    <property type="evidence" value="ECO:0007669"/>
    <property type="project" value="TreeGrafter"/>
</dbReference>
<dbReference type="PANTHER" id="PTHR22603:SF66">
    <property type="entry name" value="ETHANOLAMINE KINASE"/>
    <property type="match status" value="1"/>
</dbReference>
<gene>
    <name evidence="2" type="ORF">EZ315_00615</name>
</gene>
<dbReference type="AlphaFoldDB" id="A0A4Z0V4L6"/>
<keyword evidence="2" id="KW-0808">Transferase</keyword>
<dbReference type="InterPro" id="IPR029044">
    <property type="entry name" value="Nucleotide-diphossugar_trans"/>
</dbReference>